<dbReference type="HOGENOM" id="CLU_006344_0_1_1"/>
<proteinExistence type="predicted"/>
<dbReference type="STRING" id="743788.S8DV13"/>
<dbReference type="Proteomes" id="UP000015241">
    <property type="component" value="Unassembled WGS sequence"/>
</dbReference>
<dbReference type="InterPro" id="IPR041078">
    <property type="entry name" value="Plavaka"/>
</dbReference>
<dbReference type="AlphaFoldDB" id="S8DV13"/>
<keyword evidence="2" id="KW-1185">Reference proteome</keyword>
<evidence type="ECO:0000313" key="1">
    <source>
        <dbReference type="EMBL" id="EPS96422.1"/>
    </source>
</evidence>
<dbReference type="EMBL" id="KE504188">
    <property type="protein sequence ID" value="EPS96422.1"/>
    <property type="molecule type" value="Genomic_DNA"/>
</dbReference>
<dbReference type="eggNOG" id="ENOG502SKTQ">
    <property type="taxonomic scope" value="Eukaryota"/>
</dbReference>
<organism evidence="1 2">
    <name type="scientific">Fomitopsis schrenkii</name>
    <name type="common">Brown rot fungus</name>
    <dbReference type="NCBI Taxonomy" id="2126942"/>
    <lineage>
        <taxon>Eukaryota</taxon>
        <taxon>Fungi</taxon>
        <taxon>Dikarya</taxon>
        <taxon>Basidiomycota</taxon>
        <taxon>Agaricomycotina</taxon>
        <taxon>Agaricomycetes</taxon>
        <taxon>Polyporales</taxon>
        <taxon>Fomitopsis</taxon>
    </lineage>
</organism>
<evidence type="ECO:0000313" key="2">
    <source>
        <dbReference type="Proteomes" id="UP000015241"/>
    </source>
</evidence>
<name>S8DV13_FOMSC</name>
<gene>
    <name evidence="1" type="ORF">FOMPIDRAFT_1130436</name>
</gene>
<dbReference type="Pfam" id="PF18759">
    <property type="entry name" value="Plavaka"/>
    <property type="match status" value="1"/>
</dbReference>
<sequence>MKKIINEVWAKVDSAAAAEVITKPQSVSGGVKKPFWSDLHLTNIHLSITPDVLHQLYQGVFKHLISWCQDLLGADELDRRMRCLPPAYGVRHFRNGISTLSQISGSERKHMACALLVCLISKISKETVLVSSYRSLLDFIYLAQYPTHDETTLKYMEDALKVFHANKDVLVKLKICEHLNIPKFHSLLHYVSSIRQFGTTDNYNTEMFERLHIDFAKDAWRATNHRNELPQMVKWISRQEKMAMFEVWQKEQQVEANQSLDMDNIGNSVRIAKYPPAPQQHLVRIQERHKAKGLTTTLAQFINNLQPERLRLTRADLSTTWLPFDSLDVYHKCHLKPSSLSDSKEEDDVVRAIPVIFALPKQFPAVFGGGTAPGYWPKGPLAYIEWYSRFPSAADVTHMMYTLRKPPLRSNGLPQASIVPLAQIHRTCQLAPVFPGGARGVVPPRWESDSVLDCADSFHVNNWAGMYTYQTIW</sequence>
<protein>
    <submittedName>
        <fullName evidence="1">Uncharacterized protein</fullName>
    </submittedName>
</protein>
<reference evidence="1 2" key="1">
    <citation type="journal article" date="2012" name="Science">
        <title>The Paleozoic origin of enzymatic lignin decomposition reconstructed from 31 fungal genomes.</title>
        <authorList>
            <person name="Floudas D."/>
            <person name="Binder M."/>
            <person name="Riley R."/>
            <person name="Barry K."/>
            <person name="Blanchette R.A."/>
            <person name="Henrissat B."/>
            <person name="Martinez A.T."/>
            <person name="Otillar R."/>
            <person name="Spatafora J.W."/>
            <person name="Yadav J.S."/>
            <person name="Aerts A."/>
            <person name="Benoit I."/>
            <person name="Boyd A."/>
            <person name="Carlson A."/>
            <person name="Copeland A."/>
            <person name="Coutinho P.M."/>
            <person name="de Vries R.P."/>
            <person name="Ferreira P."/>
            <person name="Findley K."/>
            <person name="Foster B."/>
            <person name="Gaskell J."/>
            <person name="Glotzer D."/>
            <person name="Gorecki P."/>
            <person name="Heitman J."/>
            <person name="Hesse C."/>
            <person name="Hori C."/>
            <person name="Igarashi K."/>
            <person name="Jurgens J.A."/>
            <person name="Kallen N."/>
            <person name="Kersten P."/>
            <person name="Kohler A."/>
            <person name="Kuees U."/>
            <person name="Kumar T.K.A."/>
            <person name="Kuo A."/>
            <person name="LaButti K."/>
            <person name="Larrondo L.F."/>
            <person name="Lindquist E."/>
            <person name="Ling A."/>
            <person name="Lombard V."/>
            <person name="Lucas S."/>
            <person name="Lundell T."/>
            <person name="Martin R."/>
            <person name="McLaughlin D.J."/>
            <person name="Morgenstern I."/>
            <person name="Morin E."/>
            <person name="Murat C."/>
            <person name="Nagy L.G."/>
            <person name="Nolan M."/>
            <person name="Ohm R.A."/>
            <person name="Patyshakuliyeva A."/>
            <person name="Rokas A."/>
            <person name="Ruiz-Duenas F.J."/>
            <person name="Sabat G."/>
            <person name="Salamov A."/>
            <person name="Samejima M."/>
            <person name="Schmutz J."/>
            <person name="Slot J.C."/>
            <person name="St John F."/>
            <person name="Stenlid J."/>
            <person name="Sun H."/>
            <person name="Sun S."/>
            <person name="Syed K."/>
            <person name="Tsang A."/>
            <person name="Wiebenga A."/>
            <person name="Young D."/>
            <person name="Pisabarro A."/>
            <person name="Eastwood D.C."/>
            <person name="Martin F."/>
            <person name="Cullen D."/>
            <person name="Grigoriev I.V."/>
            <person name="Hibbett D.S."/>
        </authorList>
    </citation>
    <scope>NUCLEOTIDE SEQUENCE</scope>
    <source>
        <strain evidence="2">FP-58527</strain>
    </source>
</reference>
<dbReference type="OrthoDB" id="3252362at2759"/>
<accession>S8DV13</accession>
<dbReference type="InParanoid" id="S8DV13"/>